<name>A0ABV8F8N1_9ACTN</name>
<accession>A0ABV8F8N1</accession>
<comment type="caution">
    <text evidence="3">The sequence shown here is derived from an EMBL/GenBank/DDBJ whole genome shotgun (WGS) entry which is preliminary data.</text>
</comment>
<sequence length="450" mass="47937">MTTGKADVVDERPRQAWPPERPEGEDASGASRVPQDTPRRTRRGSAPYAAQETRAHAAPTFEPPAEPHEPDVSQEARDGRDEGHLVWSPVAETGGTPGESGVSGAPGAWPPDRRPRPAQHRASLWDRDEAEPPEAPRPAETPETADSETADSETVPTPVLAPVDGGRGGWVSEETDDGDLRGWTSEEFRGRTAGPWAFWRRGRARRLGRARREGEGIWPEESVWETHRPWPLNDDDSPQDELPPSARWYGSPVAPPPSRAGRLRRLLLGTVAAAAGLAVGFAVAVLLPPLLLWQAPSDAQAATRPAVVSDPVTGVTYPLPAGWRVGAVPPVTGFTSIAGGDGAVTVMTGPAEPGDDPAKTAAGLADLYGRLLLHGDEVKVVDDRAVTVNGRTGRSRSLRAEYHDVVNRPAYLRLVLLTGKGGEPVVVVGVAQPDDPALRGAIDKVISGLR</sequence>
<dbReference type="RefSeq" id="WP_386192974.1">
    <property type="nucleotide sequence ID" value="NZ_JBHSBC010000032.1"/>
</dbReference>
<organism evidence="3 4">
    <name type="scientific">Streptosporangium jomthongense</name>
    <dbReference type="NCBI Taxonomy" id="1193683"/>
    <lineage>
        <taxon>Bacteria</taxon>
        <taxon>Bacillati</taxon>
        <taxon>Actinomycetota</taxon>
        <taxon>Actinomycetes</taxon>
        <taxon>Streptosporangiales</taxon>
        <taxon>Streptosporangiaceae</taxon>
        <taxon>Streptosporangium</taxon>
    </lineage>
</organism>
<evidence type="ECO:0000313" key="4">
    <source>
        <dbReference type="Proteomes" id="UP001595698"/>
    </source>
</evidence>
<keyword evidence="2" id="KW-1133">Transmembrane helix</keyword>
<dbReference type="Proteomes" id="UP001595698">
    <property type="component" value="Unassembled WGS sequence"/>
</dbReference>
<proteinExistence type="predicted"/>
<keyword evidence="2" id="KW-0812">Transmembrane</keyword>
<evidence type="ECO:0000313" key="3">
    <source>
        <dbReference type="EMBL" id="MFC3983663.1"/>
    </source>
</evidence>
<feature type="region of interest" description="Disordered" evidence="1">
    <location>
        <begin position="227"/>
        <end position="254"/>
    </location>
</feature>
<protein>
    <recommendedName>
        <fullName evidence="5">DUF1795 domain-containing protein</fullName>
    </recommendedName>
</protein>
<keyword evidence="2" id="KW-0472">Membrane</keyword>
<feature type="compositionally biased region" description="Basic and acidic residues" evidence="1">
    <location>
        <begin position="7"/>
        <end position="24"/>
    </location>
</feature>
<evidence type="ECO:0000256" key="2">
    <source>
        <dbReference type="SAM" id="Phobius"/>
    </source>
</evidence>
<evidence type="ECO:0000256" key="1">
    <source>
        <dbReference type="SAM" id="MobiDB-lite"/>
    </source>
</evidence>
<evidence type="ECO:0008006" key="5">
    <source>
        <dbReference type="Google" id="ProtNLM"/>
    </source>
</evidence>
<feature type="region of interest" description="Disordered" evidence="1">
    <location>
        <begin position="1"/>
        <end position="183"/>
    </location>
</feature>
<reference evidence="4" key="1">
    <citation type="journal article" date="2019" name="Int. J. Syst. Evol. Microbiol.">
        <title>The Global Catalogue of Microorganisms (GCM) 10K type strain sequencing project: providing services to taxonomists for standard genome sequencing and annotation.</title>
        <authorList>
            <consortium name="The Broad Institute Genomics Platform"/>
            <consortium name="The Broad Institute Genome Sequencing Center for Infectious Disease"/>
            <person name="Wu L."/>
            <person name="Ma J."/>
        </authorList>
    </citation>
    <scope>NUCLEOTIDE SEQUENCE [LARGE SCALE GENOMIC DNA]</scope>
    <source>
        <strain evidence="4">TBRC 7912</strain>
    </source>
</reference>
<feature type="compositionally biased region" description="Basic and acidic residues" evidence="1">
    <location>
        <begin position="65"/>
        <end position="84"/>
    </location>
</feature>
<gene>
    <name evidence="3" type="ORF">ACFOYY_26280</name>
</gene>
<dbReference type="EMBL" id="JBHSBC010000032">
    <property type="protein sequence ID" value="MFC3983663.1"/>
    <property type="molecule type" value="Genomic_DNA"/>
</dbReference>
<keyword evidence="4" id="KW-1185">Reference proteome</keyword>
<feature type="transmembrane region" description="Helical" evidence="2">
    <location>
        <begin position="266"/>
        <end position="293"/>
    </location>
</feature>